<evidence type="ECO:0000256" key="1">
    <source>
        <dbReference type="ARBA" id="ARBA00008918"/>
    </source>
</evidence>
<evidence type="ECO:0000313" key="3">
    <source>
        <dbReference type="EMBL" id="PIL39627.1"/>
    </source>
</evidence>
<dbReference type="GO" id="GO:0045333">
    <property type="term" value="P:cellular respiration"/>
    <property type="evidence" value="ECO:0007669"/>
    <property type="project" value="InterPro"/>
</dbReference>
<name>A0A2G8T0N4_9BURK</name>
<dbReference type="Proteomes" id="UP000228593">
    <property type="component" value="Unassembled WGS sequence"/>
</dbReference>
<comment type="similarity">
    <text evidence="1">Belongs to the ribosome association toxin RatA family.</text>
</comment>
<dbReference type="InterPro" id="IPR005031">
    <property type="entry name" value="COQ10_START"/>
</dbReference>
<evidence type="ECO:0000313" key="4">
    <source>
        <dbReference type="Proteomes" id="UP000228593"/>
    </source>
</evidence>
<dbReference type="Pfam" id="PF03364">
    <property type="entry name" value="Polyketide_cyc"/>
    <property type="match status" value="1"/>
</dbReference>
<reference evidence="3 4" key="1">
    <citation type="submission" date="2017-10" db="EMBL/GenBank/DDBJ databases">
        <title>Massilia psychrophilum sp. nov., a novel purple-pigmented bacterium isolated from Tianshan glacier, Xinjiang Municipality, China.</title>
        <authorList>
            <person name="Wang H."/>
        </authorList>
    </citation>
    <scope>NUCLEOTIDE SEQUENCE [LARGE SCALE GENOMIC DNA]</scope>
    <source>
        <strain evidence="3 4">JCM 30813</strain>
    </source>
</reference>
<dbReference type="CDD" id="cd07813">
    <property type="entry name" value="COQ10p_like"/>
    <property type="match status" value="1"/>
</dbReference>
<dbReference type="InterPro" id="IPR023393">
    <property type="entry name" value="START-like_dom_sf"/>
</dbReference>
<dbReference type="OrthoDB" id="9804759at2"/>
<dbReference type="PANTHER" id="PTHR12901:SF10">
    <property type="entry name" value="COENZYME Q-BINDING PROTEIN COQ10, MITOCHONDRIAL"/>
    <property type="match status" value="1"/>
</dbReference>
<feature type="domain" description="Coenzyme Q-binding protein COQ10 START" evidence="2">
    <location>
        <begin position="11"/>
        <end position="134"/>
    </location>
</feature>
<dbReference type="RefSeq" id="WP_099916218.1">
    <property type="nucleotide sequence ID" value="NZ_BMHS01000009.1"/>
</dbReference>
<sequence>MAVVHKTVFLGYSAEQMFDLVVKVDDYPKFLPWCGGVKVLEHAGDKLVACLGINFHGVKQSFTTSNVNTRPTRMTMKLVDGPFKVMDGIWTFKALRADACKVEFDLHYEFSNMFLEQLIGPVFGMIANSMVDSFCKRAETVYGN</sequence>
<dbReference type="AlphaFoldDB" id="A0A2G8T0N4"/>
<keyword evidence="3" id="KW-0830">Ubiquinone</keyword>
<accession>A0A2G8T0N4</accession>
<dbReference type="Gene3D" id="3.30.530.20">
    <property type="match status" value="1"/>
</dbReference>
<dbReference type="SUPFAM" id="SSF55961">
    <property type="entry name" value="Bet v1-like"/>
    <property type="match status" value="1"/>
</dbReference>
<dbReference type="EMBL" id="PDOB01000016">
    <property type="protein sequence ID" value="PIL39627.1"/>
    <property type="molecule type" value="Genomic_DNA"/>
</dbReference>
<evidence type="ECO:0000259" key="2">
    <source>
        <dbReference type="Pfam" id="PF03364"/>
    </source>
</evidence>
<organism evidence="3 4">
    <name type="scientific">Massilia psychrophila</name>
    <dbReference type="NCBI Taxonomy" id="1603353"/>
    <lineage>
        <taxon>Bacteria</taxon>
        <taxon>Pseudomonadati</taxon>
        <taxon>Pseudomonadota</taxon>
        <taxon>Betaproteobacteria</taxon>
        <taxon>Burkholderiales</taxon>
        <taxon>Oxalobacteraceae</taxon>
        <taxon>Telluria group</taxon>
        <taxon>Massilia</taxon>
    </lineage>
</organism>
<dbReference type="InterPro" id="IPR044996">
    <property type="entry name" value="COQ10-like"/>
</dbReference>
<dbReference type="GO" id="GO:0048039">
    <property type="term" value="F:ubiquinone binding"/>
    <property type="evidence" value="ECO:0007669"/>
    <property type="project" value="InterPro"/>
</dbReference>
<comment type="caution">
    <text evidence="3">The sequence shown here is derived from an EMBL/GenBank/DDBJ whole genome shotgun (WGS) entry which is preliminary data.</text>
</comment>
<protein>
    <submittedName>
        <fullName evidence="3">Ubiquinone-binding protein</fullName>
    </submittedName>
</protein>
<gene>
    <name evidence="3" type="ORF">CR103_12010</name>
</gene>
<keyword evidence="4" id="KW-1185">Reference proteome</keyword>
<dbReference type="PANTHER" id="PTHR12901">
    <property type="entry name" value="SPERM PROTEIN HOMOLOG"/>
    <property type="match status" value="1"/>
</dbReference>
<proteinExistence type="inferred from homology"/>